<organism evidence="1 2">
    <name type="scientific">Nocardia bovistercoris</name>
    <dbReference type="NCBI Taxonomy" id="2785916"/>
    <lineage>
        <taxon>Bacteria</taxon>
        <taxon>Bacillati</taxon>
        <taxon>Actinomycetota</taxon>
        <taxon>Actinomycetes</taxon>
        <taxon>Mycobacteriales</taxon>
        <taxon>Nocardiaceae</taxon>
        <taxon>Nocardia</taxon>
    </lineage>
</organism>
<keyword evidence="2" id="KW-1185">Reference proteome</keyword>
<protein>
    <submittedName>
        <fullName evidence="1">Uncharacterized protein</fullName>
    </submittedName>
</protein>
<dbReference type="RefSeq" id="WP_196151785.1">
    <property type="nucleotide sequence ID" value="NZ_JADMLG010000011.1"/>
</dbReference>
<proteinExistence type="predicted"/>
<reference evidence="1" key="1">
    <citation type="submission" date="2020-11" db="EMBL/GenBank/DDBJ databases">
        <title>Nocardia NEAU-351.nov., a novel actinomycete isolated from the cow dung.</title>
        <authorList>
            <person name="Zhang X."/>
        </authorList>
    </citation>
    <scope>NUCLEOTIDE SEQUENCE</scope>
    <source>
        <strain evidence="1">NEAU-351</strain>
    </source>
</reference>
<dbReference type="AlphaFoldDB" id="A0A931N580"/>
<dbReference type="Proteomes" id="UP000655751">
    <property type="component" value="Unassembled WGS sequence"/>
</dbReference>
<accession>A0A931N580</accession>
<gene>
    <name evidence="1" type="ORF">IT779_24675</name>
</gene>
<name>A0A931N580_9NOCA</name>
<evidence type="ECO:0000313" key="2">
    <source>
        <dbReference type="Proteomes" id="UP000655751"/>
    </source>
</evidence>
<comment type="caution">
    <text evidence="1">The sequence shown here is derived from an EMBL/GenBank/DDBJ whole genome shotgun (WGS) entry which is preliminary data.</text>
</comment>
<sequence length="1258" mass="134943">MSMRPTLVVPVALDALVITPAVLNENTFRVWRQSYTALADYGSPEPDEGDRQVSDPKLAGAGVHLHWTLPRGLRHGVQDEKSGQLTFPLVPNRWLVTRFSGTTSRTAKSWVIESDCPHSAYAVHNGGHEVAFSTDHLVAPDVAGAWRTSADPYRNQAEPDDTVPGSARVPIGLAFDADSWTERAAADPLFLTALGAGNPSFASYTPHNSNIFSCTDDLADLGYATTLGYHVIGWYSDPDADILATLPPGATYAEHLAHLQWQDPRLTGDADHDAAVTPATRSLYSGQALTVAWDPDGPAPARDPLRSLRDSGALDVAIGNTTEDAFAALAGRAVDDAAGLTVADMQLLRAFLHGLLARADESGGDAKVLRGIRDSWFDATAGGYHWTITPPPTPDGAPANFTTPDWLDTLNDDQRSLDAQLGLLASSQWRLNALWLKRGLVDALWPAPDDAPDPDEMDAQLDPDRDGLAATVRGLTDAVRALADAVPQPDPDTAHATAHQALRAGIGAFAATRDLPAGATLKAIPKSSFWQSNNPVVALSGVLPPSDAVAEDRSLPVRPVDEHSSSLISRVTVSGTDIDATPGRPPMPEIPVLAALPDGAAALLAEYFLLDPGNATVLATAAGISVEAVTAALTAHDPAAYTGTLPALGLTAWTQPWQPLFMEWKAQYLPIPYTEGAQRCWTFDGTDYRYTPGTATVSANPVDIKGISALSPHPRSLFAARLEKFVTDHGTGPQRDRLARWLAAIGDWSFLAQELTGFNERLTARDSRAFRRPTPDDPHHPRIADLVGYPDAAGADSLPARYRGRVTTVPYLPGGEDAPFQEIRQGQLYFQQLFLYDKFGRVLDVVNPDTEHGGLHDYRNFPFVIDDAFATDTALDPTIAAVAQLPPRLLQPARLNFELLDGMTGTRVVGTDAEANPVGGWLLPNHLDHSLLLYDPAGALLGTYRLVTSGSRRVGQWDPPPDGAVTTLAELAARAPVVAGLIGSSKLATEADFTAFLDVIDSTLWTVDPLGARADRNLSVLLGRPLALVRAQLRLELDGTPIFDTGWAATLDPPPAAFTAYRFAVRLGDQAARDDGLIGYFTADADGTYRYDRFNSVTAPDPRQDYITRIGPLGPCATPSDANYLELTFADPAPTEVLLLMDPHASVHAVTGITPTAAVSVAPSHVQTPLDHIEALFRFGPVLTVSDKSGQSVAFPQPSEKHGSWSWLRPGPDGVWTPNTLTAVTSDARFPDTPITVEDGLLRFTTDLEDDNPEEITR</sequence>
<dbReference type="EMBL" id="JADMLG010000011">
    <property type="protein sequence ID" value="MBH0779467.1"/>
    <property type="molecule type" value="Genomic_DNA"/>
</dbReference>
<evidence type="ECO:0000313" key="1">
    <source>
        <dbReference type="EMBL" id="MBH0779467.1"/>
    </source>
</evidence>